<evidence type="ECO:0000256" key="6">
    <source>
        <dbReference type="ARBA" id="ARBA00023033"/>
    </source>
</evidence>
<evidence type="ECO:0000313" key="8">
    <source>
        <dbReference type="EMBL" id="KGG53203.1"/>
    </source>
</evidence>
<dbReference type="VEuPathDB" id="MicrosporidiaDB:DI09_104p100"/>
<keyword evidence="4" id="KW-0560">Oxidoreductase</keyword>
<dbReference type="InterPro" id="IPR009078">
    <property type="entry name" value="Ferritin-like_SF"/>
</dbReference>
<name>A0A098VVQ0_9MICR</name>
<dbReference type="PANTHER" id="PTHR11237:SF4">
    <property type="entry name" value="5-DEMETHOXYUBIQUINONE HYDROXYLASE, MITOCHONDRIAL"/>
    <property type="match status" value="1"/>
</dbReference>
<dbReference type="GO" id="GO:0005743">
    <property type="term" value="C:mitochondrial inner membrane"/>
    <property type="evidence" value="ECO:0007669"/>
    <property type="project" value="TreeGrafter"/>
</dbReference>
<evidence type="ECO:0000256" key="5">
    <source>
        <dbReference type="ARBA" id="ARBA00023004"/>
    </source>
</evidence>
<evidence type="ECO:0000256" key="3">
    <source>
        <dbReference type="ARBA" id="ARBA00022723"/>
    </source>
</evidence>
<dbReference type="GO" id="GO:0008682">
    <property type="term" value="F:3-demethoxyubiquinol 3-hydroxylase activity"/>
    <property type="evidence" value="ECO:0007669"/>
    <property type="project" value="TreeGrafter"/>
</dbReference>
<accession>A0A098VVQ0</accession>
<dbReference type="GO" id="GO:0006744">
    <property type="term" value="P:ubiquinone biosynthetic process"/>
    <property type="evidence" value="ECO:0007669"/>
    <property type="project" value="UniProtKB-KW"/>
</dbReference>
<dbReference type="Proteomes" id="UP000029725">
    <property type="component" value="Unassembled WGS sequence"/>
</dbReference>
<dbReference type="OrthoDB" id="275371at2759"/>
<keyword evidence="7" id="KW-0472">Membrane</keyword>
<keyword evidence="5" id="KW-0408">Iron</keyword>
<reference evidence="8 9" key="1">
    <citation type="submission" date="2014-04" db="EMBL/GenBank/DDBJ databases">
        <title>A new species of microsporidia sheds light on the evolution of extreme parasitism.</title>
        <authorList>
            <person name="Haag K.L."/>
            <person name="James T.Y."/>
            <person name="Larsson R."/>
            <person name="Schaer T.M."/>
            <person name="Refardt D."/>
            <person name="Pombert J.-F."/>
            <person name="Ebert D."/>
        </authorList>
    </citation>
    <scope>NUCLEOTIDE SEQUENCE [LARGE SCALE GENOMIC DNA]</scope>
    <source>
        <strain evidence="8 9">UGP3</strain>
        <tissue evidence="8">Spores</tissue>
    </source>
</reference>
<dbReference type="GeneID" id="25257911"/>
<sequence>MTTLAVARSMLRVNHAGELTARRIYEGQLAVLRVLDPETVPLVQKMYEQEQGHFVLFEDLVKGYGARPTILQPLCNAGGWLLGAATAFAGRSTAMACTEAVETVVGNHYSMQLRELLDGLRKEHGTTNHDASQTDLQDQKEHSVLGAAETHKLATSIAKCRDEELEHLDAALEHGARSSPIYKVAFPLIAAGVSAAIALARRF</sequence>
<dbReference type="Pfam" id="PF03232">
    <property type="entry name" value="COQ7"/>
    <property type="match status" value="1"/>
</dbReference>
<dbReference type="EMBL" id="JMKJ01000005">
    <property type="protein sequence ID" value="KGG53203.1"/>
    <property type="molecule type" value="Genomic_DNA"/>
</dbReference>
<evidence type="ECO:0000256" key="7">
    <source>
        <dbReference type="ARBA" id="ARBA00023136"/>
    </source>
</evidence>
<comment type="pathway">
    <text evidence="1">Cofactor biosynthesis; ubiquinone biosynthesis.</text>
</comment>
<keyword evidence="6" id="KW-0503">Monooxygenase</keyword>
<dbReference type="SUPFAM" id="SSF47240">
    <property type="entry name" value="Ferritin-like"/>
    <property type="match status" value="1"/>
</dbReference>
<evidence type="ECO:0000256" key="4">
    <source>
        <dbReference type="ARBA" id="ARBA00023002"/>
    </source>
</evidence>
<dbReference type="RefSeq" id="XP_013239630.1">
    <property type="nucleotide sequence ID" value="XM_013384176.1"/>
</dbReference>
<evidence type="ECO:0008006" key="10">
    <source>
        <dbReference type="Google" id="ProtNLM"/>
    </source>
</evidence>
<evidence type="ECO:0000256" key="1">
    <source>
        <dbReference type="ARBA" id="ARBA00004749"/>
    </source>
</evidence>
<dbReference type="CDD" id="cd01042">
    <property type="entry name" value="DMQH"/>
    <property type="match status" value="1"/>
</dbReference>
<proteinExistence type="predicted"/>
<dbReference type="InterPro" id="IPR011566">
    <property type="entry name" value="Ubq_synth_Coq7"/>
</dbReference>
<evidence type="ECO:0000313" key="9">
    <source>
        <dbReference type="Proteomes" id="UP000029725"/>
    </source>
</evidence>
<gene>
    <name evidence="8" type="ORF">DI09_104p100</name>
</gene>
<keyword evidence="2" id="KW-0831">Ubiquinone biosynthesis</keyword>
<protein>
    <recommendedName>
        <fullName evidence="10">3-demethoxyubiquinol 3-hydroxylase</fullName>
    </recommendedName>
</protein>
<organism evidence="8 9">
    <name type="scientific">Mitosporidium daphniae</name>
    <dbReference type="NCBI Taxonomy" id="1485682"/>
    <lineage>
        <taxon>Eukaryota</taxon>
        <taxon>Fungi</taxon>
        <taxon>Fungi incertae sedis</taxon>
        <taxon>Microsporidia</taxon>
        <taxon>Mitosporidium</taxon>
    </lineage>
</organism>
<keyword evidence="9" id="KW-1185">Reference proteome</keyword>
<dbReference type="GO" id="GO:0046872">
    <property type="term" value="F:metal ion binding"/>
    <property type="evidence" value="ECO:0007669"/>
    <property type="project" value="UniProtKB-KW"/>
</dbReference>
<dbReference type="PANTHER" id="PTHR11237">
    <property type="entry name" value="COENZYME Q10 BIOSYNTHESIS PROTEIN 7"/>
    <property type="match status" value="1"/>
</dbReference>
<dbReference type="AlphaFoldDB" id="A0A098VVQ0"/>
<dbReference type="HOGENOM" id="CLU_071892_2_0_1"/>
<comment type="caution">
    <text evidence="8">The sequence shown here is derived from an EMBL/GenBank/DDBJ whole genome shotgun (WGS) entry which is preliminary data.</text>
</comment>
<keyword evidence="3" id="KW-0479">Metal-binding</keyword>
<evidence type="ECO:0000256" key="2">
    <source>
        <dbReference type="ARBA" id="ARBA00022688"/>
    </source>
</evidence>